<dbReference type="GO" id="GO:0043386">
    <property type="term" value="P:mycotoxin biosynthetic process"/>
    <property type="evidence" value="ECO:0007669"/>
    <property type="project" value="InterPro"/>
</dbReference>
<comment type="pathway">
    <text evidence="1">Mycotoxin biosynthesis.</text>
</comment>
<dbReference type="STRING" id="2512241.A0A553HJK2"/>
<dbReference type="EMBL" id="VFLP01000099">
    <property type="protein sequence ID" value="TRX88131.1"/>
    <property type="molecule type" value="Genomic_DNA"/>
</dbReference>
<dbReference type="OrthoDB" id="3687641at2759"/>
<comment type="similarity">
    <text evidence="2">Belongs to the ustYa family.</text>
</comment>
<feature type="region of interest" description="Disordered" evidence="3">
    <location>
        <begin position="1"/>
        <end position="27"/>
    </location>
</feature>
<dbReference type="InterPro" id="IPR021765">
    <property type="entry name" value="UstYa-like"/>
</dbReference>
<evidence type="ECO:0000256" key="3">
    <source>
        <dbReference type="SAM" id="MobiDB-lite"/>
    </source>
</evidence>
<dbReference type="AlphaFoldDB" id="A0A553HJK2"/>
<name>A0A553HJK2_9PEZI</name>
<protein>
    <submittedName>
        <fullName evidence="4">Uncharacterized protein</fullName>
    </submittedName>
</protein>
<keyword evidence="5" id="KW-1185">Reference proteome</keyword>
<dbReference type="PANTHER" id="PTHR33365:SF4">
    <property type="entry name" value="CYCLOCHLOROTINE BIOSYNTHESIS PROTEIN O"/>
    <property type="match status" value="1"/>
</dbReference>
<reference evidence="5" key="1">
    <citation type="submission" date="2019-06" db="EMBL/GenBank/DDBJ databases">
        <title>Draft genome sequence of the griseofulvin-producing fungus Xylaria cubensis strain G536.</title>
        <authorList>
            <person name="Mead M.E."/>
            <person name="Raja H.A."/>
            <person name="Steenwyk J.L."/>
            <person name="Knowles S.L."/>
            <person name="Oberlies N.H."/>
            <person name="Rokas A."/>
        </authorList>
    </citation>
    <scope>NUCLEOTIDE SEQUENCE [LARGE SCALE GENOMIC DNA]</scope>
    <source>
        <strain evidence="5">G536</strain>
    </source>
</reference>
<evidence type="ECO:0000313" key="4">
    <source>
        <dbReference type="EMBL" id="TRX88131.1"/>
    </source>
</evidence>
<dbReference type="Proteomes" id="UP000319160">
    <property type="component" value="Unassembled WGS sequence"/>
</dbReference>
<evidence type="ECO:0000256" key="2">
    <source>
        <dbReference type="ARBA" id="ARBA00035112"/>
    </source>
</evidence>
<proteinExistence type="inferred from homology"/>
<evidence type="ECO:0000256" key="1">
    <source>
        <dbReference type="ARBA" id="ARBA00004685"/>
    </source>
</evidence>
<sequence>MATILNRLRGPPSSTSSGPTSACPAPHPQECSQHCAAPDLQEYFPRSFVLDPWKYPLYGRNETPRETGWWGSLSTPNGGFLMVEDHNHETQGYGVSMFHQLHCLVMVRSMLMHGGMDHQMHMHKGHARDEGTKDATEQGHWLHCFDYIAQAILCAADDTLETEGKVAVPGGGTQDGISGAGDTHMCRNATALYNRVLQSEKVPVKASSLGTGRMSALSSHEI</sequence>
<accession>A0A553HJK2</accession>
<evidence type="ECO:0000313" key="5">
    <source>
        <dbReference type="Proteomes" id="UP000319160"/>
    </source>
</evidence>
<gene>
    <name evidence="4" type="ORF">FHL15_010977</name>
</gene>
<organism evidence="4 5">
    <name type="scientific">Xylaria flabelliformis</name>
    <dbReference type="NCBI Taxonomy" id="2512241"/>
    <lineage>
        <taxon>Eukaryota</taxon>
        <taxon>Fungi</taxon>
        <taxon>Dikarya</taxon>
        <taxon>Ascomycota</taxon>
        <taxon>Pezizomycotina</taxon>
        <taxon>Sordariomycetes</taxon>
        <taxon>Xylariomycetidae</taxon>
        <taxon>Xylariales</taxon>
        <taxon>Xylariaceae</taxon>
        <taxon>Xylaria</taxon>
    </lineage>
</organism>
<feature type="compositionally biased region" description="Low complexity" evidence="3">
    <location>
        <begin position="10"/>
        <end position="24"/>
    </location>
</feature>
<comment type="caution">
    <text evidence="4">The sequence shown here is derived from an EMBL/GenBank/DDBJ whole genome shotgun (WGS) entry which is preliminary data.</text>
</comment>
<dbReference type="Pfam" id="PF11807">
    <property type="entry name" value="UstYa"/>
    <property type="match status" value="1"/>
</dbReference>
<dbReference type="PANTHER" id="PTHR33365">
    <property type="entry name" value="YALI0B05434P"/>
    <property type="match status" value="1"/>
</dbReference>